<evidence type="ECO:0000313" key="4">
    <source>
        <dbReference type="EMBL" id="MBB2190745.1"/>
    </source>
</evidence>
<comment type="similarity">
    <text evidence="1 2">Belongs to the RNase T2 family.</text>
</comment>
<dbReference type="RefSeq" id="WP_183119876.1">
    <property type="nucleotide sequence ID" value="NZ_JAFFJD010000004.1"/>
</dbReference>
<evidence type="ECO:0000256" key="3">
    <source>
        <dbReference type="SAM" id="SignalP"/>
    </source>
</evidence>
<gene>
    <name evidence="4" type="ORF">HLH34_12365</name>
</gene>
<dbReference type="PANTHER" id="PTHR11240:SF22">
    <property type="entry name" value="RIBONUCLEASE T2"/>
    <property type="match status" value="1"/>
</dbReference>
<accession>A0A7W4JTZ1</accession>
<organism evidence="4 5">
    <name type="scientific">Gluconacetobacter azotocaptans</name>
    <dbReference type="NCBI Taxonomy" id="142834"/>
    <lineage>
        <taxon>Bacteria</taxon>
        <taxon>Pseudomonadati</taxon>
        <taxon>Pseudomonadota</taxon>
        <taxon>Alphaproteobacteria</taxon>
        <taxon>Acetobacterales</taxon>
        <taxon>Acetobacteraceae</taxon>
        <taxon>Gluconacetobacter</taxon>
    </lineage>
</organism>
<dbReference type="Proteomes" id="UP000555756">
    <property type="component" value="Unassembled WGS sequence"/>
</dbReference>
<feature type="chain" id="PRO_5031189971" evidence="3">
    <location>
        <begin position="23"/>
        <end position="265"/>
    </location>
</feature>
<dbReference type="PROSITE" id="PS51257">
    <property type="entry name" value="PROKAR_LIPOPROTEIN"/>
    <property type="match status" value="1"/>
</dbReference>
<comment type="caution">
    <text evidence="4">The sequence shown here is derived from an EMBL/GenBank/DDBJ whole genome shotgun (WGS) entry which is preliminary data.</text>
</comment>
<dbReference type="AlphaFoldDB" id="A0A7W4JTZ1"/>
<proteinExistence type="inferred from homology"/>
<evidence type="ECO:0000256" key="1">
    <source>
        <dbReference type="ARBA" id="ARBA00007469"/>
    </source>
</evidence>
<dbReference type="SUPFAM" id="SSF55895">
    <property type="entry name" value="Ribonuclease Rh-like"/>
    <property type="match status" value="1"/>
</dbReference>
<dbReference type="Pfam" id="PF00445">
    <property type="entry name" value="Ribonuclease_T2"/>
    <property type="match status" value="1"/>
</dbReference>
<dbReference type="InterPro" id="IPR001568">
    <property type="entry name" value="RNase_T2-like"/>
</dbReference>
<evidence type="ECO:0000256" key="2">
    <source>
        <dbReference type="RuleBase" id="RU004328"/>
    </source>
</evidence>
<dbReference type="GO" id="GO:0006401">
    <property type="term" value="P:RNA catabolic process"/>
    <property type="evidence" value="ECO:0007669"/>
    <property type="project" value="TreeGrafter"/>
</dbReference>
<dbReference type="GO" id="GO:0003723">
    <property type="term" value="F:RNA binding"/>
    <property type="evidence" value="ECO:0007669"/>
    <property type="project" value="InterPro"/>
</dbReference>
<sequence>MFRHVTGVTLAALLTLGLAACAPRPAPSPLPQAARGLPALQPSAHGDFGHYTLALTWQPGFCIGGSGCLADQPKAPLIGLHGLWASRPRKLIDQGVTPPQWWAAGCDIYPGQDKDAPIVLTDGTRRALGQAVAHLPDDLVTHEYRKHVQCFGMPAETFFRTALAMRATIADSPMATYLRAHIGQDITHDALLGVFRGTFGTDVDRALQIRCETDRGRTILTQLWFTIRTGAVASFPRPESFMRSPEPQDNCPARFTVPDWSPVAR</sequence>
<dbReference type="EMBL" id="JABEQF010000008">
    <property type="protein sequence ID" value="MBB2190745.1"/>
    <property type="molecule type" value="Genomic_DNA"/>
</dbReference>
<keyword evidence="5" id="KW-1185">Reference proteome</keyword>
<dbReference type="GO" id="GO:0033897">
    <property type="term" value="F:ribonuclease T2 activity"/>
    <property type="evidence" value="ECO:0007669"/>
    <property type="project" value="InterPro"/>
</dbReference>
<evidence type="ECO:0000313" key="5">
    <source>
        <dbReference type="Proteomes" id="UP000555756"/>
    </source>
</evidence>
<dbReference type="InterPro" id="IPR036430">
    <property type="entry name" value="RNase_T2-like_sf"/>
</dbReference>
<name>A0A7W4JTZ1_9PROT</name>
<protein>
    <submittedName>
        <fullName evidence="4">Ribonuclease I</fullName>
    </submittedName>
</protein>
<reference evidence="4 5" key="1">
    <citation type="submission" date="2020-04" db="EMBL/GenBank/DDBJ databases">
        <title>Description of novel Gluconacetobacter.</title>
        <authorList>
            <person name="Sombolestani A."/>
        </authorList>
    </citation>
    <scope>NUCLEOTIDE SEQUENCE [LARGE SCALE GENOMIC DNA]</scope>
    <source>
        <strain evidence="4 5">LMG 21311</strain>
    </source>
</reference>
<feature type="signal peptide" evidence="3">
    <location>
        <begin position="1"/>
        <end position="22"/>
    </location>
</feature>
<dbReference type="PANTHER" id="PTHR11240">
    <property type="entry name" value="RIBONUCLEASE T2"/>
    <property type="match status" value="1"/>
</dbReference>
<dbReference type="Gene3D" id="3.90.730.10">
    <property type="entry name" value="Ribonuclease T2-like"/>
    <property type="match status" value="1"/>
</dbReference>
<keyword evidence="3" id="KW-0732">Signal</keyword>